<gene>
    <name evidence="3" type="ORF">BS50DRAFT_367095</name>
</gene>
<dbReference type="AlphaFoldDB" id="A0A2T2NSU4"/>
<dbReference type="EMBL" id="KZ678134">
    <property type="protein sequence ID" value="PSN68497.1"/>
    <property type="molecule type" value="Genomic_DNA"/>
</dbReference>
<dbReference type="Proteomes" id="UP000240883">
    <property type="component" value="Unassembled WGS sequence"/>
</dbReference>
<keyword evidence="4" id="KW-1185">Reference proteome</keyword>
<organism evidence="3 4">
    <name type="scientific">Corynespora cassiicola Philippines</name>
    <dbReference type="NCBI Taxonomy" id="1448308"/>
    <lineage>
        <taxon>Eukaryota</taxon>
        <taxon>Fungi</taxon>
        <taxon>Dikarya</taxon>
        <taxon>Ascomycota</taxon>
        <taxon>Pezizomycotina</taxon>
        <taxon>Dothideomycetes</taxon>
        <taxon>Pleosporomycetidae</taxon>
        <taxon>Pleosporales</taxon>
        <taxon>Corynesporascaceae</taxon>
        <taxon>Corynespora</taxon>
    </lineage>
</organism>
<evidence type="ECO:0000256" key="1">
    <source>
        <dbReference type="SAM" id="MobiDB-lite"/>
    </source>
</evidence>
<sequence length="231" mass="25234">MHYHGLTPTLPNPSTLTSQTHTPQRPSPSPIPIPYTLPSKTHDKVAVQPPQTKGSRLRHEALFVMDQRPTRSAADAAGDQALWPPIQAQHKSGNAARSGTLDVMRRARGVRLMDWSRFVTRKVRLVSGVQSNTMSGGGGRHVREKGRSDMGGIVCIARILVTVHGGGGIVRMLLSVMVYPCPSRPIPSHLISFPIIIKLFFSELFLVPTARQSREKRENKASSSIPTGSAK</sequence>
<feature type="compositionally biased region" description="Low complexity" evidence="1">
    <location>
        <begin position="1"/>
        <end position="20"/>
    </location>
</feature>
<keyword evidence="2" id="KW-1133">Transmembrane helix</keyword>
<evidence type="ECO:0000256" key="2">
    <source>
        <dbReference type="SAM" id="Phobius"/>
    </source>
</evidence>
<feature type="transmembrane region" description="Helical" evidence="2">
    <location>
        <begin position="150"/>
        <end position="174"/>
    </location>
</feature>
<accession>A0A2T2NSU4</accession>
<protein>
    <submittedName>
        <fullName evidence="3">Uncharacterized protein</fullName>
    </submittedName>
</protein>
<keyword evidence="2" id="KW-0812">Transmembrane</keyword>
<feature type="transmembrane region" description="Helical" evidence="2">
    <location>
        <begin position="186"/>
        <end position="207"/>
    </location>
</feature>
<feature type="region of interest" description="Disordered" evidence="1">
    <location>
        <begin position="1"/>
        <end position="55"/>
    </location>
</feature>
<keyword evidence="2" id="KW-0472">Membrane</keyword>
<evidence type="ECO:0000313" key="3">
    <source>
        <dbReference type="EMBL" id="PSN68497.1"/>
    </source>
</evidence>
<evidence type="ECO:0000313" key="4">
    <source>
        <dbReference type="Proteomes" id="UP000240883"/>
    </source>
</evidence>
<name>A0A2T2NSU4_CORCC</name>
<reference evidence="3 4" key="1">
    <citation type="journal article" date="2018" name="Front. Microbiol.">
        <title>Genome-Wide Analysis of Corynespora cassiicola Leaf Fall Disease Putative Effectors.</title>
        <authorList>
            <person name="Lopez D."/>
            <person name="Ribeiro S."/>
            <person name="Label P."/>
            <person name="Fumanal B."/>
            <person name="Venisse J.S."/>
            <person name="Kohler A."/>
            <person name="de Oliveira R.R."/>
            <person name="Labutti K."/>
            <person name="Lipzen A."/>
            <person name="Lail K."/>
            <person name="Bauer D."/>
            <person name="Ohm R.A."/>
            <person name="Barry K.W."/>
            <person name="Spatafora J."/>
            <person name="Grigoriev I.V."/>
            <person name="Martin F.M."/>
            <person name="Pujade-Renaud V."/>
        </authorList>
    </citation>
    <scope>NUCLEOTIDE SEQUENCE [LARGE SCALE GENOMIC DNA]</scope>
    <source>
        <strain evidence="3 4">Philippines</strain>
    </source>
</reference>
<proteinExistence type="predicted"/>
<feature type="compositionally biased region" description="Pro residues" evidence="1">
    <location>
        <begin position="25"/>
        <end position="35"/>
    </location>
</feature>